<evidence type="ECO:0000313" key="1">
    <source>
        <dbReference type="EMBL" id="EEY55305.1"/>
    </source>
</evidence>
<organism evidence="1 2">
    <name type="scientific">Phytophthora infestans (strain T30-4)</name>
    <name type="common">Potato late blight agent</name>
    <dbReference type="NCBI Taxonomy" id="403677"/>
    <lineage>
        <taxon>Eukaryota</taxon>
        <taxon>Sar</taxon>
        <taxon>Stramenopiles</taxon>
        <taxon>Oomycota</taxon>
        <taxon>Peronosporomycetes</taxon>
        <taxon>Peronosporales</taxon>
        <taxon>Peronosporaceae</taxon>
        <taxon>Phytophthora</taxon>
    </lineage>
</organism>
<dbReference type="InParanoid" id="D0NB76"/>
<dbReference type="InterPro" id="IPR036397">
    <property type="entry name" value="RNaseH_sf"/>
</dbReference>
<proteinExistence type="predicted"/>
<gene>
    <name evidence="1" type="ORF">PITG_09239</name>
</gene>
<dbReference type="AlphaFoldDB" id="D0NB76"/>
<accession>D0NB76</accession>
<dbReference type="SUPFAM" id="SSF53098">
    <property type="entry name" value="Ribonuclease H-like"/>
    <property type="match status" value="1"/>
</dbReference>
<dbReference type="Proteomes" id="UP000006643">
    <property type="component" value="Unassembled WGS sequence"/>
</dbReference>
<dbReference type="InterPro" id="IPR012337">
    <property type="entry name" value="RNaseH-like_sf"/>
</dbReference>
<evidence type="ECO:0000313" key="2">
    <source>
        <dbReference type="Proteomes" id="UP000006643"/>
    </source>
</evidence>
<dbReference type="GeneID" id="9470562"/>
<dbReference type="EMBL" id="DS028131">
    <property type="protein sequence ID" value="EEY55305.1"/>
    <property type="molecule type" value="Genomic_DNA"/>
</dbReference>
<evidence type="ECO:0008006" key="3">
    <source>
        <dbReference type="Google" id="ProtNLM"/>
    </source>
</evidence>
<dbReference type="KEGG" id="pif:PITG_09239"/>
<dbReference type="Gene3D" id="3.30.420.10">
    <property type="entry name" value="Ribonuclease H-like superfamily/Ribonuclease H"/>
    <property type="match status" value="1"/>
</dbReference>
<dbReference type="VEuPathDB" id="FungiDB:PITG_09239"/>
<name>D0NB76_PHYIT</name>
<dbReference type="HOGENOM" id="CLU_1839074_0_0_1"/>
<sequence length="140" mass="15823">MALRLPAQTTSGALFRASLLSDVHILGLHELTHNLSSSIPILLTGAPRKQLRLSTVIEMLERAPHARQDDQTPVLGQWREIKYEKTLPFTHQQSGLAERMNQSLNQKKQLSTIFHESIDNKWLAKTVNTAAWITNRVPPL</sequence>
<reference evidence="2" key="1">
    <citation type="journal article" date="2009" name="Nature">
        <title>Genome sequence and analysis of the Irish potato famine pathogen Phytophthora infestans.</title>
        <authorList>
            <consortium name="The Broad Institute Genome Sequencing Platform"/>
            <person name="Haas B.J."/>
            <person name="Kamoun S."/>
            <person name="Zody M.C."/>
            <person name="Jiang R.H."/>
            <person name="Handsaker R.E."/>
            <person name="Cano L.M."/>
            <person name="Grabherr M."/>
            <person name="Kodira C.D."/>
            <person name="Raffaele S."/>
            <person name="Torto-Alalibo T."/>
            <person name="Bozkurt T.O."/>
            <person name="Ah-Fong A.M."/>
            <person name="Alvarado L."/>
            <person name="Anderson V.L."/>
            <person name="Armstrong M.R."/>
            <person name="Avrova A."/>
            <person name="Baxter L."/>
            <person name="Beynon J."/>
            <person name="Boevink P.C."/>
            <person name="Bollmann S.R."/>
            <person name="Bos J.I."/>
            <person name="Bulone V."/>
            <person name="Cai G."/>
            <person name="Cakir C."/>
            <person name="Carrington J.C."/>
            <person name="Chawner M."/>
            <person name="Conti L."/>
            <person name="Costanzo S."/>
            <person name="Ewan R."/>
            <person name="Fahlgren N."/>
            <person name="Fischbach M.A."/>
            <person name="Fugelstad J."/>
            <person name="Gilroy E.M."/>
            <person name="Gnerre S."/>
            <person name="Green P.J."/>
            <person name="Grenville-Briggs L.J."/>
            <person name="Griffith J."/>
            <person name="Grunwald N.J."/>
            <person name="Horn K."/>
            <person name="Horner N.R."/>
            <person name="Hu C.H."/>
            <person name="Huitema E."/>
            <person name="Jeong D.H."/>
            <person name="Jones A.M."/>
            <person name="Jones J.D."/>
            <person name="Jones R.W."/>
            <person name="Karlsson E.K."/>
            <person name="Kunjeti S.G."/>
            <person name="Lamour K."/>
            <person name="Liu Z."/>
            <person name="Ma L."/>
            <person name="Maclean D."/>
            <person name="Chibucos M.C."/>
            <person name="McDonald H."/>
            <person name="McWalters J."/>
            <person name="Meijer H.J."/>
            <person name="Morgan W."/>
            <person name="Morris P.F."/>
            <person name="Munro C.A."/>
            <person name="O'Neill K."/>
            <person name="Ospina-Giraldo M."/>
            <person name="Pinzon A."/>
            <person name="Pritchard L."/>
            <person name="Ramsahoye B."/>
            <person name="Ren Q."/>
            <person name="Restrepo S."/>
            <person name="Roy S."/>
            <person name="Sadanandom A."/>
            <person name="Savidor A."/>
            <person name="Schornack S."/>
            <person name="Schwartz D.C."/>
            <person name="Schumann U.D."/>
            <person name="Schwessinger B."/>
            <person name="Seyer L."/>
            <person name="Sharpe T."/>
            <person name="Silvar C."/>
            <person name="Song J."/>
            <person name="Studholme D.J."/>
            <person name="Sykes S."/>
            <person name="Thines M."/>
            <person name="van de Vondervoort P.J."/>
            <person name="Phuntumart V."/>
            <person name="Wawra S."/>
            <person name="Weide R."/>
            <person name="Win J."/>
            <person name="Young C."/>
            <person name="Zhou S."/>
            <person name="Fry W."/>
            <person name="Meyers B.C."/>
            <person name="van West P."/>
            <person name="Ristaino J."/>
            <person name="Govers F."/>
            <person name="Birch P.R."/>
            <person name="Whisson S.C."/>
            <person name="Judelson H.S."/>
            <person name="Nusbaum C."/>
        </authorList>
    </citation>
    <scope>NUCLEOTIDE SEQUENCE [LARGE SCALE GENOMIC DNA]</scope>
    <source>
        <strain evidence="2">T30-4</strain>
    </source>
</reference>
<dbReference type="GO" id="GO:0003676">
    <property type="term" value="F:nucleic acid binding"/>
    <property type="evidence" value="ECO:0007669"/>
    <property type="project" value="InterPro"/>
</dbReference>
<protein>
    <recommendedName>
        <fullName evidence="3">Integrase catalytic domain-containing protein</fullName>
    </recommendedName>
</protein>
<dbReference type="RefSeq" id="XP_002903529.1">
    <property type="nucleotide sequence ID" value="XM_002903483.1"/>
</dbReference>
<keyword evidence="2" id="KW-1185">Reference proteome</keyword>
<dbReference type="OrthoDB" id="94404at2759"/>